<keyword evidence="1" id="KW-0472">Membrane</keyword>
<accession>A0A6A6I167</accession>
<dbReference type="SUPFAM" id="SSF48097">
    <property type="entry name" value="Regulator of G-protein signaling, RGS"/>
    <property type="match status" value="1"/>
</dbReference>
<reference evidence="2" key="1">
    <citation type="journal article" date="2020" name="Stud. Mycol.">
        <title>101 Dothideomycetes genomes: a test case for predicting lifestyles and emergence of pathogens.</title>
        <authorList>
            <person name="Haridas S."/>
            <person name="Albert R."/>
            <person name="Binder M."/>
            <person name="Bloem J."/>
            <person name="Labutti K."/>
            <person name="Salamov A."/>
            <person name="Andreopoulos B."/>
            <person name="Baker S."/>
            <person name="Barry K."/>
            <person name="Bills G."/>
            <person name="Bluhm B."/>
            <person name="Cannon C."/>
            <person name="Castanera R."/>
            <person name="Culley D."/>
            <person name="Daum C."/>
            <person name="Ezra D."/>
            <person name="Gonzalez J."/>
            <person name="Henrissat B."/>
            <person name="Kuo A."/>
            <person name="Liang C."/>
            <person name="Lipzen A."/>
            <person name="Lutzoni F."/>
            <person name="Magnuson J."/>
            <person name="Mondo S."/>
            <person name="Nolan M."/>
            <person name="Ohm R."/>
            <person name="Pangilinan J."/>
            <person name="Park H.-J."/>
            <person name="Ramirez L."/>
            <person name="Alfaro M."/>
            <person name="Sun H."/>
            <person name="Tritt A."/>
            <person name="Yoshinaga Y."/>
            <person name="Zwiers L.-H."/>
            <person name="Turgeon B."/>
            <person name="Goodwin S."/>
            <person name="Spatafora J."/>
            <person name="Crous P."/>
            <person name="Grigoriev I."/>
        </authorList>
    </citation>
    <scope>NUCLEOTIDE SEQUENCE</scope>
    <source>
        <strain evidence="2">CBS 122368</strain>
    </source>
</reference>
<protein>
    <recommendedName>
        <fullName evidence="4">RGS domain-containing protein</fullName>
    </recommendedName>
</protein>
<feature type="transmembrane region" description="Helical" evidence="1">
    <location>
        <begin position="45"/>
        <end position="69"/>
    </location>
</feature>
<feature type="transmembrane region" description="Helical" evidence="1">
    <location>
        <begin position="273"/>
        <end position="294"/>
    </location>
</feature>
<evidence type="ECO:0000256" key="1">
    <source>
        <dbReference type="SAM" id="Phobius"/>
    </source>
</evidence>
<organism evidence="2 3">
    <name type="scientific">Trematosphaeria pertusa</name>
    <dbReference type="NCBI Taxonomy" id="390896"/>
    <lineage>
        <taxon>Eukaryota</taxon>
        <taxon>Fungi</taxon>
        <taxon>Dikarya</taxon>
        <taxon>Ascomycota</taxon>
        <taxon>Pezizomycotina</taxon>
        <taxon>Dothideomycetes</taxon>
        <taxon>Pleosporomycetidae</taxon>
        <taxon>Pleosporales</taxon>
        <taxon>Massarineae</taxon>
        <taxon>Trematosphaeriaceae</taxon>
        <taxon>Trematosphaeria</taxon>
    </lineage>
</organism>
<proteinExistence type="predicted"/>
<keyword evidence="3" id="KW-1185">Reference proteome</keyword>
<dbReference type="InterPro" id="IPR036305">
    <property type="entry name" value="RGS_sf"/>
</dbReference>
<name>A0A6A6I167_9PLEO</name>
<dbReference type="Gene3D" id="1.10.167.10">
    <property type="entry name" value="Regulator of G-protein Signalling 4, domain 2"/>
    <property type="match status" value="1"/>
</dbReference>
<feature type="transmembrane region" description="Helical" evidence="1">
    <location>
        <begin position="12"/>
        <end position="33"/>
    </location>
</feature>
<dbReference type="AlphaFoldDB" id="A0A6A6I167"/>
<dbReference type="Proteomes" id="UP000800094">
    <property type="component" value="Unassembled WGS sequence"/>
</dbReference>
<feature type="transmembrane region" description="Helical" evidence="1">
    <location>
        <begin position="75"/>
        <end position="95"/>
    </location>
</feature>
<dbReference type="EMBL" id="ML987204">
    <property type="protein sequence ID" value="KAF2243889.1"/>
    <property type="molecule type" value="Genomic_DNA"/>
</dbReference>
<dbReference type="InterPro" id="IPR044926">
    <property type="entry name" value="RGS_subdomain_2"/>
</dbReference>
<keyword evidence="1" id="KW-1133">Transmembrane helix</keyword>
<feature type="transmembrane region" description="Helical" evidence="1">
    <location>
        <begin position="203"/>
        <end position="222"/>
    </location>
</feature>
<evidence type="ECO:0000313" key="3">
    <source>
        <dbReference type="Proteomes" id="UP000800094"/>
    </source>
</evidence>
<dbReference type="OrthoDB" id="5313079at2759"/>
<feature type="transmembrane region" description="Helical" evidence="1">
    <location>
        <begin position="150"/>
        <end position="170"/>
    </location>
</feature>
<evidence type="ECO:0008006" key="4">
    <source>
        <dbReference type="Google" id="ProtNLM"/>
    </source>
</evidence>
<gene>
    <name evidence="2" type="ORF">BU26DRAFT_534116</name>
</gene>
<sequence>MAQAGIDRLGWTYIGLAIAWTVALAGGILFLHIHRELPCLRIRRLHVLFIGVVSLHVYGILCIIGYVLLPVAPCIAEFWIMSIYLPFGIAMFHAANSQFLHIASRQKQYTHMSSLSDHPPMEQEQAERLANSRWRRIFRGVERADRIDRMMVCIAVGLVVQFLLTLFIFFGSKKFHPSYGIFDYTVKGTASEVRMKCSKGWEWWLSIVWQFFWAWIYAPYMLWKSRGIRDVHGWRIQTICCCLAGLPASPLWLVGLYVPQMAPVNAYFVPPCWFAVSIFLMEVITIAFPIFQVFKTQTLRQETLDAIASWEKRQQLNIDSDSTVAEPEKTLSLESGAYSGMTTFKSGELSPIGKSSFDSQKSDMFTMVALENALRANPAPLLQFAALKDFSGENVSFLTHVMDWRKAWLSPASSTAQHRHSQFVAAVRIYAHFVSLEFSEFPINISSREMKNLHQIFETTATMLMRNHSMSSSDSVTPFDCLPPDSASTTDLKSGINLDTLGRANLRSVSRMTELGRQDAIADIAVPEAFTETVFDAAEREIKYLVLTNTWPKFVNAGCGTCEKERERSGEGQQANWWTRRVLCSA</sequence>
<dbReference type="GeneID" id="54584530"/>
<evidence type="ECO:0000313" key="2">
    <source>
        <dbReference type="EMBL" id="KAF2243889.1"/>
    </source>
</evidence>
<dbReference type="RefSeq" id="XP_033678893.1">
    <property type="nucleotide sequence ID" value="XM_033831200.1"/>
</dbReference>
<keyword evidence="1" id="KW-0812">Transmembrane</keyword>
<feature type="transmembrane region" description="Helical" evidence="1">
    <location>
        <begin position="234"/>
        <end position="253"/>
    </location>
</feature>